<sequence>MRCIAVLWLSSFFAVAQAATLNKCDDGQGHFTFTQQACADGTGGQQIKVVPATEGMRVGPPGGRPAQAIDDYAQPSIGEPDRGLPPAGQAKQGYTVVGAEPASSCSAFTEKDIRAAQVRKQVLPGMQAADVQGAWGSPSRKDDRQWVFQIDACMAWFVELDANGCVTGTRKGDSPVGLRCDDLMYKQRLERERSKDGSSAGPAAATSQGIN</sequence>
<protein>
    <recommendedName>
        <fullName evidence="3">DUF4124 domain-containing protein</fullName>
    </recommendedName>
</protein>
<feature type="chain" id="PRO_5031238571" description="DUF4124 domain-containing protein" evidence="2">
    <location>
        <begin position="19"/>
        <end position="211"/>
    </location>
</feature>
<keyword evidence="2" id="KW-0732">Signal</keyword>
<dbReference type="AlphaFoldDB" id="A0A7W7KMU9"/>
<proteinExistence type="predicted"/>
<dbReference type="Pfam" id="PF13511">
    <property type="entry name" value="DUF4124"/>
    <property type="match status" value="1"/>
</dbReference>
<dbReference type="RefSeq" id="WP_184592038.1">
    <property type="nucleotide sequence ID" value="NZ_JACHLI010000016.1"/>
</dbReference>
<feature type="domain" description="DUF4124" evidence="3">
    <location>
        <begin position="10"/>
        <end position="54"/>
    </location>
</feature>
<feature type="region of interest" description="Disordered" evidence="1">
    <location>
        <begin position="189"/>
        <end position="211"/>
    </location>
</feature>
<organism evidence="4 5">
    <name type="scientific">Pseudomonas nitroreducens</name>
    <dbReference type="NCBI Taxonomy" id="46680"/>
    <lineage>
        <taxon>Bacteria</taxon>
        <taxon>Pseudomonadati</taxon>
        <taxon>Pseudomonadota</taxon>
        <taxon>Gammaproteobacteria</taxon>
        <taxon>Pseudomonadales</taxon>
        <taxon>Pseudomonadaceae</taxon>
        <taxon>Pseudomonas</taxon>
    </lineage>
</organism>
<evidence type="ECO:0000313" key="4">
    <source>
        <dbReference type="EMBL" id="MBB4865023.1"/>
    </source>
</evidence>
<dbReference type="EMBL" id="JACHLI010000016">
    <property type="protein sequence ID" value="MBB4865023.1"/>
    <property type="molecule type" value="Genomic_DNA"/>
</dbReference>
<accession>A0A7W7KMU9</accession>
<dbReference type="Proteomes" id="UP000566995">
    <property type="component" value="Unassembled WGS sequence"/>
</dbReference>
<comment type="caution">
    <text evidence="4">The sequence shown here is derived from an EMBL/GenBank/DDBJ whole genome shotgun (WGS) entry which is preliminary data.</text>
</comment>
<reference evidence="4 5" key="1">
    <citation type="submission" date="2020-08" db="EMBL/GenBank/DDBJ databases">
        <title>Functional genomics of gut bacteria from endangered species of beetles.</title>
        <authorList>
            <person name="Carlos-Shanley C."/>
        </authorList>
    </citation>
    <scope>NUCLEOTIDE SEQUENCE [LARGE SCALE GENOMIC DNA]</scope>
    <source>
        <strain evidence="4 5">S00179</strain>
    </source>
</reference>
<evidence type="ECO:0000259" key="3">
    <source>
        <dbReference type="Pfam" id="PF13511"/>
    </source>
</evidence>
<gene>
    <name evidence="4" type="ORF">HNP46_003899</name>
</gene>
<evidence type="ECO:0000256" key="2">
    <source>
        <dbReference type="SAM" id="SignalP"/>
    </source>
</evidence>
<evidence type="ECO:0000313" key="5">
    <source>
        <dbReference type="Proteomes" id="UP000566995"/>
    </source>
</evidence>
<evidence type="ECO:0000256" key="1">
    <source>
        <dbReference type="SAM" id="MobiDB-lite"/>
    </source>
</evidence>
<dbReference type="InterPro" id="IPR025392">
    <property type="entry name" value="DUF4124"/>
</dbReference>
<feature type="signal peptide" evidence="2">
    <location>
        <begin position="1"/>
        <end position="18"/>
    </location>
</feature>
<name>A0A7W7KMU9_PSENT</name>